<organism evidence="1 2">
    <name type="scientific">Pistacia atlantica</name>
    <dbReference type="NCBI Taxonomy" id="434234"/>
    <lineage>
        <taxon>Eukaryota</taxon>
        <taxon>Viridiplantae</taxon>
        <taxon>Streptophyta</taxon>
        <taxon>Embryophyta</taxon>
        <taxon>Tracheophyta</taxon>
        <taxon>Spermatophyta</taxon>
        <taxon>Magnoliopsida</taxon>
        <taxon>eudicotyledons</taxon>
        <taxon>Gunneridae</taxon>
        <taxon>Pentapetalae</taxon>
        <taxon>rosids</taxon>
        <taxon>malvids</taxon>
        <taxon>Sapindales</taxon>
        <taxon>Anacardiaceae</taxon>
        <taxon>Pistacia</taxon>
    </lineage>
</organism>
<name>A0ACC0ZSX2_9ROSI</name>
<accession>A0ACC0ZSX2</accession>
<dbReference type="EMBL" id="CM047910">
    <property type="protein sequence ID" value="KAJ0075308.1"/>
    <property type="molecule type" value="Genomic_DNA"/>
</dbReference>
<gene>
    <name evidence="1" type="ORF">Patl1_33922</name>
</gene>
<comment type="caution">
    <text evidence="1">The sequence shown here is derived from an EMBL/GenBank/DDBJ whole genome shotgun (WGS) entry which is preliminary data.</text>
</comment>
<dbReference type="Proteomes" id="UP001164250">
    <property type="component" value="Chromosome 15"/>
</dbReference>
<reference evidence="2" key="1">
    <citation type="journal article" date="2023" name="G3 (Bethesda)">
        <title>Genome assembly and association tests identify interacting loci associated with vigor, precocity, and sex in interspecific pistachio rootstocks.</title>
        <authorList>
            <person name="Palmer W."/>
            <person name="Jacygrad E."/>
            <person name="Sagayaradj S."/>
            <person name="Cavanaugh K."/>
            <person name="Han R."/>
            <person name="Bertier L."/>
            <person name="Beede B."/>
            <person name="Kafkas S."/>
            <person name="Golino D."/>
            <person name="Preece J."/>
            <person name="Michelmore R."/>
        </authorList>
    </citation>
    <scope>NUCLEOTIDE SEQUENCE [LARGE SCALE GENOMIC DNA]</scope>
</reference>
<keyword evidence="2" id="KW-1185">Reference proteome</keyword>
<evidence type="ECO:0000313" key="1">
    <source>
        <dbReference type="EMBL" id="KAJ0075308.1"/>
    </source>
</evidence>
<proteinExistence type="predicted"/>
<evidence type="ECO:0000313" key="2">
    <source>
        <dbReference type="Proteomes" id="UP001164250"/>
    </source>
</evidence>
<protein>
    <submittedName>
        <fullName evidence="1">Uncharacterized protein</fullName>
    </submittedName>
</protein>
<sequence>MFVAKCVYNLGNFMRWNPLRIGEGSPLIRMNHVLFLDSSVLAACLDLQWTPEEKILATVPDEKELDQVPFTLVQRWSDYLSDYLVVDMHGSKDLHTFIQAINTIFGYRCPIRSDVVKFKVSCTFLEEIKTNCGYGCPEVDRNNQSKLSDDANAGHKQLCLICFMKTRTNDFGCGHYVSCDQCAIVAIENEHDLALLQFACSFSVWPSSNSVQSSSFIRDLLQHFSFTFKCELACFFGLPPPIQFAISLWRCYFALLSVCDLLQLGPPPLCFFFVGLGPPPNWIRPPPPFAISLRRCYFALLSVCDLLQLSPPPVCFFFVSLALLQFSSV</sequence>